<dbReference type="GeneID" id="30179264"/>
<dbReference type="AlphaFoldDB" id="A0A1E3NTS6"/>
<dbReference type="GO" id="GO:0005829">
    <property type="term" value="C:cytosol"/>
    <property type="evidence" value="ECO:0007669"/>
    <property type="project" value="TreeGrafter"/>
</dbReference>
<dbReference type="SMART" id="SM00715">
    <property type="entry name" value="LA"/>
    <property type="match status" value="1"/>
</dbReference>
<dbReference type="GO" id="GO:0010494">
    <property type="term" value="C:cytoplasmic stress granule"/>
    <property type="evidence" value="ECO:0007669"/>
    <property type="project" value="TreeGrafter"/>
</dbReference>
<dbReference type="InterPro" id="IPR036388">
    <property type="entry name" value="WH-like_DNA-bd_sf"/>
</dbReference>
<feature type="domain" description="HTH La-type RNA-binding" evidence="3">
    <location>
        <begin position="1"/>
        <end position="95"/>
    </location>
</feature>
<dbReference type="RefSeq" id="XP_019020658.1">
    <property type="nucleotide sequence ID" value="XM_019162577.1"/>
</dbReference>
<dbReference type="Proteomes" id="UP000094455">
    <property type="component" value="Unassembled WGS sequence"/>
</dbReference>
<accession>A0A1E3NTS6</accession>
<dbReference type="PANTHER" id="PTHR22792:SF132">
    <property type="entry name" value="LA-RELATED PROTEIN 1"/>
    <property type="match status" value="1"/>
</dbReference>
<dbReference type="InterPro" id="IPR036390">
    <property type="entry name" value="WH_DNA-bd_sf"/>
</dbReference>
<evidence type="ECO:0000256" key="2">
    <source>
        <dbReference type="PROSITE-ProRule" id="PRU00332"/>
    </source>
</evidence>
<dbReference type="EMBL" id="KV454001">
    <property type="protein sequence ID" value="ODQ49545.1"/>
    <property type="molecule type" value="Genomic_DNA"/>
</dbReference>
<organism evidence="4 5">
    <name type="scientific">Pichia membranifaciens NRRL Y-2026</name>
    <dbReference type="NCBI Taxonomy" id="763406"/>
    <lineage>
        <taxon>Eukaryota</taxon>
        <taxon>Fungi</taxon>
        <taxon>Dikarya</taxon>
        <taxon>Ascomycota</taxon>
        <taxon>Saccharomycotina</taxon>
        <taxon>Pichiomycetes</taxon>
        <taxon>Pichiales</taxon>
        <taxon>Pichiaceae</taxon>
        <taxon>Pichia</taxon>
    </lineage>
</organism>
<dbReference type="GO" id="GO:0045727">
    <property type="term" value="P:positive regulation of translation"/>
    <property type="evidence" value="ECO:0007669"/>
    <property type="project" value="TreeGrafter"/>
</dbReference>
<dbReference type="Gene3D" id="1.10.10.10">
    <property type="entry name" value="Winged helix-like DNA-binding domain superfamily/Winged helix DNA-binding domain"/>
    <property type="match status" value="1"/>
</dbReference>
<dbReference type="OrthoDB" id="340227at2759"/>
<evidence type="ECO:0000313" key="4">
    <source>
        <dbReference type="EMBL" id="ODQ49545.1"/>
    </source>
</evidence>
<dbReference type="PANTHER" id="PTHR22792">
    <property type="entry name" value="LUPUS LA PROTEIN-RELATED"/>
    <property type="match status" value="1"/>
</dbReference>
<keyword evidence="5" id="KW-1185">Reference proteome</keyword>
<dbReference type="PROSITE" id="PS50961">
    <property type="entry name" value="HTH_LA"/>
    <property type="match status" value="1"/>
</dbReference>
<evidence type="ECO:0000313" key="5">
    <source>
        <dbReference type="Proteomes" id="UP000094455"/>
    </source>
</evidence>
<protein>
    <recommendedName>
        <fullName evidence="3">HTH La-type RNA-binding domain-containing protein</fullName>
    </recommendedName>
</protein>
<dbReference type="GO" id="GO:0003723">
    <property type="term" value="F:RNA binding"/>
    <property type="evidence" value="ECO:0007669"/>
    <property type="project" value="UniProtKB-UniRule"/>
</dbReference>
<dbReference type="InterPro" id="IPR045180">
    <property type="entry name" value="La_dom_prot"/>
</dbReference>
<dbReference type="InterPro" id="IPR006630">
    <property type="entry name" value="La_HTH"/>
</dbReference>
<reference evidence="4 5" key="1">
    <citation type="journal article" date="2016" name="Proc. Natl. Acad. Sci. U.S.A.">
        <title>Comparative genomics of biotechnologically important yeasts.</title>
        <authorList>
            <person name="Riley R."/>
            <person name="Haridas S."/>
            <person name="Wolfe K.H."/>
            <person name="Lopes M.R."/>
            <person name="Hittinger C.T."/>
            <person name="Goeker M."/>
            <person name="Salamov A.A."/>
            <person name="Wisecaver J.H."/>
            <person name="Long T.M."/>
            <person name="Calvey C.H."/>
            <person name="Aerts A.L."/>
            <person name="Barry K.W."/>
            <person name="Choi C."/>
            <person name="Clum A."/>
            <person name="Coughlan A.Y."/>
            <person name="Deshpande S."/>
            <person name="Douglass A.P."/>
            <person name="Hanson S.J."/>
            <person name="Klenk H.-P."/>
            <person name="LaButti K.M."/>
            <person name="Lapidus A."/>
            <person name="Lindquist E.A."/>
            <person name="Lipzen A.M."/>
            <person name="Meier-Kolthoff J.P."/>
            <person name="Ohm R.A."/>
            <person name="Otillar R.P."/>
            <person name="Pangilinan J.L."/>
            <person name="Peng Y."/>
            <person name="Rokas A."/>
            <person name="Rosa C.A."/>
            <person name="Scheuner C."/>
            <person name="Sibirny A.A."/>
            <person name="Slot J.C."/>
            <person name="Stielow J.B."/>
            <person name="Sun H."/>
            <person name="Kurtzman C.P."/>
            <person name="Blackwell M."/>
            <person name="Grigoriev I.V."/>
            <person name="Jeffries T.W."/>
        </authorList>
    </citation>
    <scope>NUCLEOTIDE SEQUENCE [LARGE SCALE GENOMIC DNA]</scope>
    <source>
        <strain evidence="4 5">NRRL Y-2026</strain>
    </source>
</reference>
<dbReference type="STRING" id="763406.A0A1E3NTS6"/>
<proteinExistence type="predicted"/>
<dbReference type="SUPFAM" id="SSF46785">
    <property type="entry name" value="Winged helix' DNA-binding domain"/>
    <property type="match status" value="1"/>
</dbReference>
<dbReference type="CDD" id="cd07323">
    <property type="entry name" value="LAM"/>
    <property type="match status" value="1"/>
</dbReference>
<sequence length="97" mass="11708">MEDERLNQLIHQIRYYFSVENLCKDMYLRRQMDEEGFIPISLIKGFSRVKTLSQGIPGVVDYVIEHIDTIEKRKVADSDDYKIRLKEGWEKWILTRR</sequence>
<gene>
    <name evidence="4" type="ORF">PICMEDRAFT_29181</name>
</gene>
<evidence type="ECO:0000256" key="1">
    <source>
        <dbReference type="ARBA" id="ARBA00022884"/>
    </source>
</evidence>
<name>A0A1E3NTS6_9ASCO</name>
<keyword evidence="1 2" id="KW-0694">RNA-binding</keyword>
<dbReference type="Pfam" id="PF05383">
    <property type="entry name" value="La"/>
    <property type="match status" value="1"/>
</dbReference>
<evidence type="ECO:0000259" key="3">
    <source>
        <dbReference type="PROSITE" id="PS50961"/>
    </source>
</evidence>